<evidence type="ECO:0008006" key="4">
    <source>
        <dbReference type="Google" id="ProtNLM"/>
    </source>
</evidence>
<feature type="transmembrane region" description="Helical" evidence="1">
    <location>
        <begin position="73"/>
        <end position="94"/>
    </location>
</feature>
<dbReference type="AlphaFoldDB" id="A0AAD0Z1R2"/>
<organism evidence="2 3">
    <name type="scientific">Chryseobacterium indologenes</name>
    <name type="common">Flavobacterium indologenes</name>
    <dbReference type="NCBI Taxonomy" id="253"/>
    <lineage>
        <taxon>Bacteria</taxon>
        <taxon>Pseudomonadati</taxon>
        <taxon>Bacteroidota</taxon>
        <taxon>Flavobacteriia</taxon>
        <taxon>Flavobacteriales</taxon>
        <taxon>Weeksellaceae</taxon>
        <taxon>Chryseobacterium group</taxon>
        <taxon>Chryseobacterium</taxon>
    </lineage>
</organism>
<feature type="transmembrane region" description="Helical" evidence="1">
    <location>
        <begin position="150"/>
        <end position="179"/>
    </location>
</feature>
<feature type="transmembrane region" description="Helical" evidence="1">
    <location>
        <begin position="6"/>
        <end position="26"/>
    </location>
</feature>
<protein>
    <recommendedName>
        <fullName evidence="4">EpsG family protein</fullName>
    </recommendedName>
</protein>
<keyword evidence="1" id="KW-0812">Transmembrane</keyword>
<name>A0AAD0Z1R2_CHRID</name>
<evidence type="ECO:0000256" key="1">
    <source>
        <dbReference type="SAM" id="Phobius"/>
    </source>
</evidence>
<dbReference type="Proteomes" id="UP000269015">
    <property type="component" value="Chromosome"/>
</dbReference>
<keyword evidence="1" id="KW-1133">Transmembrane helix</keyword>
<reference evidence="2 3" key="1">
    <citation type="submission" date="2018-11" db="EMBL/GenBank/DDBJ databases">
        <title>Proposal to divide the Flavobacteriaceae and reorganize its genera based on Amino Acid Identity values calculated from whole genome sequences.</title>
        <authorList>
            <person name="Nicholson A.C."/>
            <person name="Gulvik C.A."/>
            <person name="Whitney A.M."/>
            <person name="Humrighouse B.W."/>
            <person name="Bell M."/>
            <person name="Holmes B."/>
            <person name="Steigerwalt A.G."/>
            <person name="Villarma A."/>
            <person name="Sheth M."/>
            <person name="Batra D."/>
            <person name="Pryor J."/>
            <person name="Bernardet J.-F."/>
            <person name="Hugo C."/>
            <person name="Kampfer P."/>
            <person name="Newman J."/>
            <person name="McQuiston J.R."/>
        </authorList>
    </citation>
    <scope>NUCLEOTIDE SEQUENCE [LARGE SCALE GENOMIC DNA]</scope>
    <source>
        <strain evidence="2 3">H5559</strain>
    </source>
</reference>
<gene>
    <name evidence="2" type="ORF">EG352_16620</name>
</gene>
<sequence length="377" mass="44422">MKTKLINYIIGFILVIYYCISVQNTYNQVIFYKNGWYLGEWLISYQDGGFKRRGLFGSFFIFLNEITGVQLEWAVFTFVTLIYTLFFFLLIKLFVQKKNTLLTISLLLLPAGLGMILKDPTIAAKKEILIFLLYLIYFSFLDAKKRVPHFWVTFSIILAILNHEVAFFFIPFVGFTYFMKDKAPPPVKIKNILLYHIAPSVVTMMILYLFGYSITTPNSINFLKEHGLNLVLRGIYGYDPHYNVLNFYKAHLYGYLTYLISLFFAALTFFIYCKFNKVIINKKFLIIQVIFLLPLFYIAYDWGRWINIFFTLLTIFIAGEKQLNSSLKEDIIAIILILFNSLWTMLLFTQGFMTYPPVDALIKKIYYFIYFKIHNLL</sequence>
<feature type="transmembrane region" description="Helical" evidence="1">
    <location>
        <begin position="284"/>
        <end position="300"/>
    </location>
</feature>
<accession>A0AAD0Z1R2</accession>
<keyword evidence="1" id="KW-0472">Membrane</keyword>
<dbReference type="RefSeq" id="WP_060868814.1">
    <property type="nucleotide sequence ID" value="NZ_CP033930.1"/>
</dbReference>
<evidence type="ECO:0000313" key="2">
    <source>
        <dbReference type="EMBL" id="AZB19284.1"/>
    </source>
</evidence>
<evidence type="ECO:0000313" key="3">
    <source>
        <dbReference type="Proteomes" id="UP000269015"/>
    </source>
</evidence>
<feature type="transmembrane region" description="Helical" evidence="1">
    <location>
        <begin position="331"/>
        <end position="353"/>
    </location>
</feature>
<feature type="transmembrane region" description="Helical" evidence="1">
    <location>
        <begin position="191"/>
        <end position="214"/>
    </location>
</feature>
<feature type="transmembrane region" description="Helical" evidence="1">
    <location>
        <begin position="252"/>
        <end position="272"/>
    </location>
</feature>
<proteinExistence type="predicted"/>
<feature type="transmembrane region" description="Helical" evidence="1">
    <location>
        <begin position="100"/>
        <end position="116"/>
    </location>
</feature>
<feature type="transmembrane region" description="Helical" evidence="1">
    <location>
        <begin position="306"/>
        <end position="324"/>
    </location>
</feature>
<dbReference type="EMBL" id="CP033930">
    <property type="protein sequence ID" value="AZB19284.1"/>
    <property type="molecule type" value="Genomic_DNA"/>
</dbReference>